<dbReference type="RefSeq" id="WP_127081156.1">
    <property type="nucleotide sequence ID" value="NZ_RSCL01000005.1"/>
</dbReference>
<name>A0A433VMP5_9CYAN</name>
<dbReference type="Pfam" id="PF00535">
    <property type="entry name" value="Glycos_transf_2"/>
    <property type="match status" value="1"/>
</dbReference>
<evidence type="ECO:0000256" key="1">
    <source>
        <dbReference type="SAM" id="Phobius"/>
    </source>
</evidence>
<feature type="domain" description="Glycosyltransferase 2-like" evidence="2">
    <location>
        <begin position="9"/>
        <end position="112"/>
    </location>
</feature>
<protein>
    <recommendedName>
        <fullName evidence="2">Glycosyltransferase 2-like domain-containing protein</fullName>
    </recommendedName>
</protein>
<dbReference type="PANTHER" id="PTHR22916">
    <property type="entry name" value="GLYCOSYLTRANSFERASE"/>
    <property type="match status" value="1"/>
</dbReference>
<gene>
    <name evidence="3" type="ORF">DSM106972_026020</name>
</gene>
<dbReference type="EMBL" id="RSCL01000005">
    <property type="protein sequence ID" value="RUT07341.1"/>
    <property type="molecule type" value="Genomic_DNA"/>
</dbReference>
<reference evidence="3" key="1">
    <citation type="submission" date="2018-12" db="EMBL/GenBank/DDBJ databases">
        <authorList>
            <person name="Will S."/>
            <person name="Neumann-Schaal M."/>
            <person name="Henke P."/>
        </authorList>
    </citation>
    <scope>NUCLEOTIDE SEQUENCE</scope>
    <source>
        <strain evidence="3">PCC 7102</strain>
    </source>
</reference>
<dbReference type="GO" id="GO:0016758">
    <property type="term" value="F:hexosyltransferase activity"/>
    <property type="evidence" value="ECO:0007669"/>
    <property type="project" value="UniProtKB-ARBA"/>
</dbReference>
<keyword evidence="4" id="KW-1185">Reference proteome</keyword>
<evidence type="ECO:0000313" key="3">
    <source>
        <dbReference type="EMBL" id="RUT07341.1"/>
    </source>
</evidence>
<dbReference type="Proteomes" id="UP000271624">
    <property type="component" value="Unassembled WGS sequence"/>
</dbReference>
<accession>A0A433VMP5</accession>
<dbReference type="InterPro" id="IPR001173">
    <property type="entry name" value="Glyco_trans_2-like"/>
</dbReference>
<dbReference type="SUPFAM" id="SSF53448">
    <property type="entry name" value="Nucleotide-diphospho-sugar transferases"/>
    <property type="match status" value="1"/>
</dbReference>
<keyword evidence="1" id="KW-1133">Transmembrane helix</keyword>
<evidence type="ECO:0000259" key="2">
    <source>
        <dbReference type="Pfam" id="PF00535"/>
    </source>
</evidence>
<dbReference type="PANTHER" id="PTHR22916:SF3">
    <property type="entry name" value="UDP-GLCNAC:BETAGAL BETA-1,3-N-ACETYLGLUCOSAMINYLTRANSFERASE-LIKE PROTEIN 1"/>
    <property type="match status" value="1"/>
</dbReference>
<evidence type="ECO:0000313" key="4">
    <source>
        <dbReference type="Proteomes" id="UP000271624"/>
    </source>
</evidence>
<dbReference type="AlphaFoldDB" id="A0A433VMP5"/>
<reference evidence="3" key="2">
    <citation type="journal article" date="2019" name="Genome Biol. Evol.">
        <title>Day and night: Metabolic profiles and evolutionary relationships of six axenic non-marine cyanobacteria.</title>
        <authorList>
            <person name="Will S.E."/>
            <person name="Henke P."/>
            <person name="Boedeker C."/>
            <person name="Huang S."/>
            <person name="Brinkmann H."/>
            <person name="Rohde M."/>
            <person name="Jarek M."/>
            <person name="Friedl T."/>
            <person name="Seufert S."/>
            <person name="Schumacher M."/>
            <person name="Overmann J."/>
            <person name="Neumann-Schaal M."/>
            <person name="Petersen J."/>
        </authorList>
    </citation>
    <scope>NUCLEOTIDE SEQUENCE [LARGE SCALE GENOMIC DNA]</scope>
    <source>
        <strain evidence="3">PCC 7102</strain>
    </source>
</reference>
<organism evidence="3 4">
    <name type="scientific">Dulcicalothrix desertica PCC 7102</name>
    <dbReference type="NCBI Taxonomy" id="232991"/>
    <lineage>
        <taxon>Bacteria</taxon>
        <taxon>Bacillati</taxon>
        <taxon>Cyanobacteriota</taxon>
        <taxon>Cyanophyceae</taxon>
        <taxon>Nostocales</taxon>
        <taxon>Calotrichaceae</taxon>
        <taxon>Dulcicalothrix</taxon>
    </lineage>
</organism>
<dbReference type="Gene3D" id="3.90.550.10">
    <property type="entry name" value="Spore Coat Polysaccharide Biosynthesis Protein SpsA, Chain A"/>
    <property type="match status" value="1"/>
</dbReference>
<sequence>MHSDFSLVSVIIPAYNAEVFIGRTLESVISQTYKNLEIIVVDDGSQDRTASIVESFMEIDSRIVLFKQANAGVAAARNLAIAKSSGEFIAPIDADDIWYPEKIEKQVQCLLASHPNVGLVYNWSVLLDEKDVILGQYEPQHYFKFLTAEGNAYPALLYMNIVGNASVPLIRRSCFEKVGGYNCELKQQNAQGCEDWDIYLRIADFYEYRVVPEFLVGYRQVKGSMSRATKSMAKSFELVITDARQRRLEFPQDTYQQIYNWSASSFFVYLLVNCFECGDYWSTLVWLYKAIQKDYVILLRRSTYQIIAVCALNILGLPIISSIVNLRLRRRHQNKISEPISAPITINEINQRMQKPQKVVTWKPYEKLTWQRWLTILQHCNSTSLLLNSSERQIAYLSSGSLLKKGVN</sequence>
<comment type="caution">
    <text evidence="3">The sequence shown here is derived from an EMBL/GenBank/DDBJ whole genome shotgun (WGS) entry which is preliminary data.</text>
</comment>
<keyword evidence="1" id="KW-0812">Transmembrane</keyword>
<dbReference type="OrthoDB" id="9812327at2"/>
<dbReference type="CDD" id="cd00761">
    <property type="entry name" value="Glyco_tranf_GTA_type"/>
    <property type="match status" value="1"/>
</dbReference>
<proteinExistence type="predicted"/>
<feature type="transmembrane region" description="Helical" evidence="1">
    <location>
        <begin position="304"/>
        <end position="326"/>
    </location>
</feature>
<dbReference type="InterPro" id="IPR029044">
    <property type="entry name" value="Nucleotide-diphossugar_trans"/>
</dbReference>
<keyword evidence="1" id="KW-0472">Membrane</keyword>